<dbReference type="Proteomes" id="UP000729402">
    <property type="component" value="Unassembled WGS sequence"/>
</dbReference>
<dbReference type="AlphaFoldDB" id="A0A8J5RTU5"/>
<keyword evidence="2" id="KW-1185">Reference proteome</keyword>
<reference evidence="1" key="2">
    <citation type="submission" date="2021-02" db="EMBL/GenBank/DDBJ databases">
        <authorList>
            <person name="Kimball J.A."/>
            <person name="Haas M.W."/>
            <person name="Macchietto M."/>
            <person name="Kono T."/>
            <person name="Duquette J."/>
            <person name="Shao M."/>
        </authorList>
    </citation>
    <scope>NUCLEOTIDE SEQUENCE</scope>
    <source>
        <tissue evidence="1">Fresh leaf tissue</tissue>
    </source>
</reference>
<proteinExistence type="predicted"/>
<name>A0A8J5RTU5_ZIZPA</name>
<organism evidence="1 2">
    <name type="scientific">Zizania palustris</name>
    <name type="common">Northern wild rice</name>
    <dbReference type="NCBI Taxonomy" id="103762"/>
    <lineage>
        <taxon>Eukaryota</taxon>
        <taxon>Viridiplantae</taxon>
        <taxon>Streptophyta</taxon>
        <taxon>Embryophyta</taxon>
        <taxon>Tracheophyta</taxon>
        <taxon>Spermatophyta</taxon>
        <taxon>Magnoliopsida</taxon>
        <taxon>Liliopsida</taxon>
        <taxon>Poales</taxon>
        <taxon>Poaceae</taxon>
        <taxon>BOP clade</taxon>
        <taxon>Oryzoideae</taxon>
        <taxon>Oryzeae</taxon>
        <taxon>Zizaniinae</taxon>
        <taxon>Zizania</taxon>
    </lineage>
</organism>
<comment type="caution">
    <text evidence="1">The sequence shown here is derived from an EMBL/GenBank/DDBJ whole genome shotgun (WGS) entry which is preliminary data.</text>
</comment>
<accession>A0A8J5RTU5</accession>
<dbReference type="EMBL" id="JAAALK010000290">
    <property type="protein sequence ID" value="KAG8044964.1"/>
    <property type="molecule type" value="Genomic_DNA"/>
</dbReference>
<sequence length="81" mass="8959">MLGFSIHSLAQEQTKEECGGIENIMIIYADAEPRNATRRKKQSNGQQRTYRLYGGSDEDEAAPLAVAGAGCGWWVQNQLND</sequence>
<gene>
    <name evidence="1" type="ORF">GUJ93_ZPchr0008g11951</name>
</gene>
<reference evidence="1" key="1">
    <citation type="journal article" date="2021" name="bioRxiv">
        <title>Whole Genome Assembly and Annotation of Northern Wild Rice, Zizania palustris L., Supports a Whole Genome Duplication in the Zizania Genus.</title>
        <authorList>
            <person name="Haas M."/>
            <person name="Kono T."/>
            <person name="Macchietto M."/>
            <person name="Millas R."/>
            <person name="McGilp L."/>
            <person name="Shao M."/>
            <person name="Duquette J."/>
            <person name="Hirsch C.N."/>
            <person name="Kimball J."/>
        </authorList>
    </citation>
    <scope>NUCLEOTIDE SEQUENCE</scope>
    <source>
        <tissue evidence="1">Fresh leaf tissue</tissue>
    </source>
</reference>
<evidence type="ECO:0000313" key="1">
    <source>
        <dbReference type="EMBL" id="KAG8044964.1"/>
    </source>
</evidence>
<protein>
    <submittedName>
        <fullName evidence="1">Uncharacterized protein</fullName>
    </submittedName>
</protein>
<evidence type="ECO:0000313" key="2">
    <source>
        <dbReference type="Proteomes" id="UP000729402"/>
    </source>
</evidence>